<evidence type="ECO:0000259" key="10">
    <source>
        <dbReference type="PROSITE" id="PS51456"/>
    </source>
</evidence>
<sequence>MPGHLKKSDGPDPDPSEYLYVSREDKMKDMAKPYDANKNCWIPDPEQGFKLGEIVNEEGEVVEVLVDCLPKKFKKDQVKPVNPPKFEKAVDVSDLTYLNDASVLYNLKARYASQLMYTYSGLFCIAVNPYKRYPIYTERAAKIYMGKRRNEVPPHVFAISENAYANMRQLNENQSMLITGESGAGKTENTKKVITYFGYVGATGSKPIKGEKPKASLEDQIVATNPVLEAFGNAKTTRNDNSSRFGKFIRIHFQANGKLSGADIENYLLEKARVIDQTPQERGYHIFYNIMSGHVDQLTTMCYLSDEIYDYPWQSKGKVTVPSIDDREDMEYCHNAFSCLNFPDEVRDNIYRITACCMHCGNMKFKQRGREDQAEPKDTEAASYIAKLSGVETDQMLTNYCKPKIRVGAEMVTKGQNVVKATDSVGAMAKGMFDRLFTYLVKICNLTLSTGLKRANFIGVLDIAGFEIFEFNGFEQICINFCNEKLQQFFNHHMFVLEQEEYKKEEIQWTFIDFGMDLAACIALFEKPMGILAILEEESMFPKATDKSFAEKLTANCLGKSPSFTKPKGNAHMGIVHYAGTVNYNITGWLEKNKDALNDTVVDQLKKGSNELIVELFANHPGQSASPASKGSKGGKKKSSGFKTVSFGYRDQLNNLMTTLNSTHPHFIRCIVPNETKTPGLTTASLIMHQLTCNGVLEGIRICQLGLPNRMFYADFKQRYKILGSTFFENLPDEEAIKAIFDDFGLEPEKYRIGKTKVFFRAGVLGQVEEFRDEVIGSRVCLIQNWVQGYLGRKTFKKLQEQRKALVVVQRNIRKYMSLKNWVWFYLWKRVKPLINKPRMEDEINALKDKSDAVIALCREAEDKAAFLENQSAQLLKEIEELEIEVEKTAGNAVEYLENQTIISAQKSEIESQLN</sequence>
<dbReference type="GO" id="GO:0048731">
    <property type="term" value="P:system development"/>
    <property type="evidence" value="ECO:0007669"/>
    <property type="project" value="UniProtKB-ARBA"/>
</dbReference>
<dbReference type="PROSITE" id="PS51456">
    <property type="entry name" value="MYOSIN_MOTOR"/>
    <property type="match status" value="1"/>
</dbReference>
<dbReference type="EMBL" id="CAXKWB010009111">
    <property type="protein sequence ID" value="CAL4093514.1"/>
    <property type="molecule type" value="Genomic_DNA"/>
</dbReference>
<dbReference type="GO" id="GO:0007015">
    <property type="term" value="P:actin filament organization"/>
    <property type="evidence" value="ECO:0007669"/>
    <property type="project" value="TreeGrafter"/>
</dbReference>
<dbReference type="FunFam" id="3.40.850.10:FF:000101">
    <property type="entry name" value="Slow myosin heavy chain 2"/>
    <property type="match status" value="1"/>
</dbReference>
<dbReference type="GO" id="GO:0016459">
    <property type="term" value="C:myosin complex"/>
    <property type="evidence" value="ECO:0007669"/>
    <property type="project" value="UniProtKB-KW"/>
</dbReference>
<dbReference type="GO" id="GO:0000146">
    <property type="term" value="F:microfilament motor activity"/>
    <property type="evidence" value="ECO:0007669"/>
    <property type="project" value="TreeGrafter"/>
</dbReference>
<evidence type="ECO:0000256" key="4">
    <source>
        <dbReference type="ARBA" id="ARBA00023054"/>
    </source>
</evidence>
<dbReference type="PROSITE" id="PS50096">
    <property type="entry name" value="IQ"/>
    <property type="match status" value="1"/>
</dbReference>
<feature type="domain" description="Myosin N-terminal SH3-like" evidence="11">
    <location>
        <begin position="35"/>
        <end position="83"/>
    </location>
</feature>
<proteinExistence type="inferred from homology"/>
<keyword evidence="3 8" id="KW-0067">ATP-binding</keyword>
<dbReference type="PROSITE" id="PS51844">
    <property type="entry name" value="SH3_LIKE"/>
    <property type="match status" value="1"/>
</dbReference>
<dbReference type="GO" id="GO:0031033">
    <property type="term" value="P:myosin filament organization"/>
    <property type="evidence" value="ECO:0007669"/>
    <property type="project" value="UniProtKB-ARBA"/>
</dbReference>
<dbReference type="FunFam" id="1.10.10.820:FF:000001">
    <property type="entry name" value="Myosin heavy chain"/>
    <property type="match status" value="1"/>
</dbReference>
<dbReference type="GO" id="GO:0060972">
    <property type="term" value="P:left/right pattern formation"/>
    <property type="evidence" value="ECO:0007669"/>
    <property type="project" value="UniProtKB-ARBA"/>
</dbReference>
<dbReference type="FunFam" id="1.20.120.720:FF:000001">
    <property type="entry name" value="Myosin heavy chain, muscle"/>
    <property type="match status" value="1"/>
</dbReference>
<feature type="domain" description="Myosin motor" evidence="10">
    <location>
        <begin position="87"/>
        <end position="773"/>
    </location>
</feature>
<dbReference type="GO" id="GO:0030017">
    <property type="term" value="C:sarcomere"/>
    <property type="evidence" value="ECO:0007669"/>
    <property type="project" value="UniProtKB-ARBA"/>
</dbReference>
<dbReference type="PANTHER" id="PTHR13140">
    <property type="entry name" value="MYOSIN"/>
    <property type="match status" value="1"/>
</dbReference>
<keyword evidence="2 8" id="KW-0547">Nucleotide-binding</keyword>
<keyword evidence="7 8" id="KW-0009">Actin-binding</keyword>
<feature type="non-terminal residue" evidence="12">
    <location>
        <position position="915"/>
    </location>
</feature>
<accession>A0AAV2QNG7</accession>
<feature type="coiled-coil region" evidence="9">
    <location>
        <begin position="844"/>
        <end position="899"/>
    </location>
</feature>
<dbReference type="GO" id="GO:0006936">
    <property type="term" value="P:muscle contraction"/>
    <property type="evidence" value="ECO:0007669"/>
    <property type="project" value="UniProtKB-ARBA"/>
</dbReference>
<dbReference type="SUPFAM" id="SSF52540">
    <property type="entry name" value="P-loop containing nucleoside triphosphate hydrolases"/>
    <property type="match status" value="1"/>
</dbReference>
<reference evidence="12 13" key="1">
    <citation type="submission" date="2024-05" db="EMBL/GenBank/DDBJ databases">
        <authorList>
            <person name="Wallberg A."/>
        </authorList>
    </citation>
    <scope>NUCLEOTIDE SEQUENCE [LARGE SCALE GENOMIC DNA]</scope>
</reference>
<dbReference type="CDD" id="cd01377">
    <property type="entry name" value="MYSc_class_II"/>
    <property type="match status" value="1"/>
</dbReference>
<evidence type="ECO:0000256" key="6">
    <source>
        <dbReference type="ARBA" id="ARBA00023175"/>
    </source>
</evidence>
<feature type="region of interest" description="Actin-binding" evidence="8">
    <location>
        <begin position="653"/>
        <end position="675"/>
    </location>
</feature>
<dbReference type="GO" id="GO:0016020">
    <property type="term" value="C:membrane"/>
    <property type="evidence" value="ECO:0007669"/>
    <property type="project" value="TreeGrafter"/>
</dbReference>
<dbReference type="Gene3D" id="1.20.120.720">
    <property type="entry name" value="Myosin VI head, motor domain, U50 subdomain"/>
    <property type="match status" value="1"/>
</dbReference>
<dbReference type="Pfam" id="PF00063">
    <property type="entry name" value="Myosin_head"/>
    <property type="match status" value="1"/>
</dbReference>
<dbReference type="InterPro" id="IPR001609">
    <property type="entry name" value="Myosin_head_motor_dom-like"/>
</dbReference>
<dbReference type="Pfam" id="PF02736">
    <property type="entry name" value="Myosin_N"/>
    <property type="match status" value="1"/>
</dbReference>
<evidence type="ECO:0000256" key="5">
    <source>
        <dbReference type="ARBA" id="ARBA00023123"/>
    </source>
</evidence>
<keyword evidence="5 8" id="KW-0518">Myosin</keyword>
<evidence type="ECO:0000256" key="2">
    <source>
        <dbReference type="ARBA" id="ARBA00022741"/>
    </source>
</evidence>
<evidence type="ECO:0000256" key="8">
    <source>
        <dbReference type="PROSITE-ProRule" id="PRU00782"/>
    </source>
</evidence>
<protein>
    <recommendedName>
        <fullName evidence="14">Myosin heavy chain</fullName>
    </recommendedName>
</protein>
<evidence type="ECO:0000256" key="3">
    <source>
        <dbReference type="ARBA" id="ARBA00022840"/>
    </source>
</evidence>
<dbReference type="InterPro" id="IPR036961">
    <property type="entry name" value="Kinesin_motor_dom_sf"/>
</dbReference>
<dbReference type="Gene3D" id="1.20.5.4820">
    <property type="match status" value="1"/>
</dbReference>
<evidence type="ECO:0000256" key="9">
    <source>
        <dbReference type="SAM" id="Coils"/>
    </source>
</evidence>
<dbReference type="Proteomes" id="UP001497623">
    <property type="component" value="Unassembled WGS sequence"/>
</dbReference>
<comment type="caution">
    <text evidence="12">The sequence shown here is derived from an EMBL/GenBank/DDBJ whole genome shotgun (WGS) entry which is preliminary data.</text>
</comment>
<dbReference type="Gene3D" id="1.20.58.530">
    <property type="match status" value="1"/>
</dbReference>
<dbReference type="SMART" id="SM00242">
    <property type="entry name" value="MYSc"/>
    <property type="match status" value="1"/>
</dbReference>
<dbReference type="GO" id="GO:0045214">
    <property type="term" value="P:sarcomere organization"/>
    <property type="evidence" value="ECO:0007669"/>
    <property type="project" value="UniProtKB-ARBA"/>
</dbReference>
<feature type="binding site" evidence="8">
    <location>
        <begin position="180"/>
        <end position="187"/>
    </location>
    <ligand>
        <name>ATP</name>
        <dbReference type="ChEBI" id="CHEBI:30616"/>
    </ligand>
</feature>
<dbReference type="Gene3D" id="3.40.850.10">
    <property type="entry name" value="Kinesin motor domain"/>
    <property type="match status" value="1"/>
</dbReference>
<dbReference type="InterPro" id="IPR008989">
    <property type="entry name" value="Myosin_S1_N"/>
</dbReference>
<dbReference type="FunFam" id="1.20.58.530:FF:000001">
    <property type="entry name" value="Myosin heavy chain"/>
    <property type="match status" value="1"/>
</dbReference>
<dbReference type="InterPro" id="IPR027417">
    <property type="entry name" value="P-loop_NTPase"/>
</dbReference>
<comment type="similarity">
    <text evidence="1 8">Belongs to the TRAFAC class myosin-kinesin ATPase superfamily. Myosin family.</text>
</comment>
<dbReference type="PANTHER" id="PTHR13140:SF857">
    <property type="entry name" value="MYOSIN-11"/>
    <property type="match status" value="1"/>
</dbReference>
<evidence type="ECO:0000256" key="1">
    <source>
        <dbReference type="ARBA" id="ARBA00008314"/>
    </source>
</evidence>
<dbReference type="SUPFAM" id="SSF50084">
    <property type="entry name" value="Myosin S1 fragment, N-terminal domain"/>
    <property type="match status" value="1"/>
</dbReference>
<dbReference type="GO" id="GO:0005524">
    <property type="term" value="F:ATP binding"/>
    <property type="evidence" value="ECO:0007669"/>
    <property type="project" value="UniProtKB-UniRule"/>
</dbReference>
<keyword evidence="6 8" id="KW-0505">Motor protein</keyword>
<keyword evidence="13" id="KW-1185">Reference proteome</keyword>
<evidence type="ECO:0008006" key="14">
    <source>
        <dbReference type="Google" id="ProtNLM"/>
    </source>
</evidence>
<dbReference type="GO" id="GO:0051015">
    <property type="term" value="F:actin filament binding"/>
    <property type="evidence" value="ECO:0007669"/>
    <property type="project" value="InterPro"/>
</dbReference>
<dbReference type="InterPro" id="IPR004009">
    <property type="entry name" value="SH3_Myosin"/>
</dbReference>
<evidence type="ECO:0000313" key="13">
    <source>
        <dbReference type="Proteomes" id="UP001497623"/>
    </source>
</evidence>
<dbReference type="Gene3D" id="2.30.30.360">
    <property type="entry name" value="Myosin S1 fragment, N-terminal"/>
    <property type="match status" value="1"/>
</dbReference>
<organism evidence="12 13">
    <name type="scientific">Meganyctiphanes norvegica</name>
    <name type="common">Northern krill</name>
    <name type="synonym">Thysanopoda norvegica</name>
    <dbReference type="NCBI Taxonomy" id="48144"/>
    <lineage>
        <taxon>Eukaryota</taxon>
        <taxon>Metazoa</taxon>
        <taxon>Ecdysozoa</taxon>
        <taxon>Arthropoda</taxon>
        <taxon>Crustacea</taxon>
        <taxon>Multicrustacea</taxon>
        <taxon>Malacostraca</taxon>
        <taxon>Eumalacostraca</taxon>
        <taxon>Eucarida</taxon>
        <taxon>Euphausiacea</taxon>
        <taxon>Euphausiidae</taxon>
        <taxon>Meganyctiphanes</taxon>
    </lineage>
</organism>
<dbReference type="AlphaFoldDB" id="A0AAV2QNG7"/>
<dbReference type="PRINTS" id="PR00193">
    <property type="entry name" value="MYOSINHEAVY"/>
</dbReference>
<dbReference type="GO" id="GO:0042802">
    <property type="term" value="F:identical protein binding"/>
    <property type="evidence" value="ECO:0007669"/>
    <property type="project" value="UniProtKB-ARBA"/>
</dbReference>
<evidence type="ECO:0000259" key="11">
    <source>
        <dbReference type="PROSITE" id="PS51844"/>
    </source>
</evidence>
<evidence type="ECO:0000256" key="7">
    <source>
        <dbReference type="ARBA" id="ARBA00023203"/>
    </source>
</evidence>
<gene>
    <name evidence="12" type="ORF">MNOR_LOCUS14887</name>
</gene>
<dbReference type="Gene3D" id="1.10.10.820">
    <property type="match status" value="1"/>
</dbReference>
<keyword evidence="4 9" id="KW-0175">Coiled coil</keyword>
<name>A0AAV2QNG7_MEGNR</name>
<evidence type="ECO:0000313" key="12">
    <source>
        <dbReference type="EMBL" id="CAL4093514.1"/>
    </source>
</evidence>